<accession>A0A0A8YC61</accession>
<reference evidence="1" key="1">
    <citation type="submission" date="2014-09" db="EMBL/GenBank/DDBJ databases">
        <authorList>
            <person name="Magalhaes I.L.F."/>
            <person name="Oliveira U."/>
            <person name="Santos F.R."/>
            <person name="Vidigal T.H.D.A."/>
            <person name="Brescovit A.D."/>
            <person name="Santos A.J."/>
        </authorList>
    </citation>
    <scope>NUCLEOTIDE SEQUENCE</scope>
    <source>
        <tissue evidence="1">Shoot tissue taken approximately 20 cm above the soil surface</tissue>
    </source>
</reference>
<proteinExistence type="predicted"/>
<sequence>MARLLLFFTLCTVLSLT</sequence>
<name>A0A0A8YC61_ARUDO</name>
<evidence type="ECO:0000313" key="1">
    <source>
        <dbReference type="EMBL" id="JAD22948.1"/>
    </source>
</evidence>
<dbReference type="AlphaFoldDB" id="A0A0A8YC61"/>
<protein>
    <submittedName>
        <fullName evidence="1">Uncharacterized protein</fullName>
    </submittedName>
</protein>
<dbReference type="EMBL" id="GBRH01274947">
    <property type="protein sequence ID" value="JAD22948.1"/>
    <property type="molecule type" value="Transcribed_RNA"/>
</dbReference>
<organism evidence="1">
    <name type="scientific">Arundo donax</name>
    <name type="common">Giant reed</name>
    <name type="synonym">Donax arundinaceus</name>
    <dbReference type="NCBI Taxonomy" id="35708"/>
    <lineage>
        <taxon>Eukaryota</taxon>
        <taxon>Viridiplantae</taxon>
        <taxon>Streptophyta</taxon>
        <taxon>Embryophyta</taxon>
        <taxon>Tracheophyta</taxon>
        <taxon>Spermatophyta</taxon>
        <taxon>Magnoliopsida</taxon>
        <taxon>Liliopsida</taxon>
        <taxon>Poales</taxon>
        <taxon>Poaceae</taxon>
        <taxon>PACMAD clade</taxon>
        <taxon>Arundinoideae</taxon>
        <taxon>Arundineae</taxon>
        <taxon>Arundo</taxon>
    </lineage>
</organism>
<reference evidence="1" key="2">
    <citation type="journal article" date="2015" name="Data Brief">
        <title>Shoot transcriptome of the giant reed, Arundo donax.</title>
        <authorList>
            <person name="Barrero R.A."/>
            <person name="Guerrero F.D."/>
            <person name="Moolhuijzen P."/>
            <person name="Goolsby J.A."/>
            <person name="Tidwell J."/>
            <person name="Bellgard S.E."/>
            <person name="Bellgard M.I."/>
        </authorList>
    </citation>
    <scope>NUCLEOTIDE SEQUENCE</scope>
    <source>
        <tissue evidence="1">Shoot tissue taken approximately 20 cm above the soil surface</tissue>
    </source>
</reference>